<dbReference type="EMBL" id="JANJYJ010000001">
    <property type="protein sequence ID" value="KAK3229743.1"/>
    <property type="molecule type" value="Genomic_DNA"/>
</dbReference>
<reference evidence="2" key="1">
    <citation type="journal article" date="2023" name="Plant J.">
        <title>Genome sequences and population genomics provide insights into the demographic history, inbreeding, and mutation load of two 'living fossil' tree species of Dipteronia.</title>
        <authorList>
            <person name="Feng Y."/>
            <person name="Comes H.P."/>
            <person name="Chen J."/>
            <person name="Zhu S."/>
            <person name="Lu R."/>
            <person name="Zhang X."/>
            <person name="Li P."/>
            <person name="Qiu J."/>
            <person name="Olsen K.M."/>
            <person name="Qiu Y."/>
        </authorList>
    </citation>
    <scope>NUCLEOTIDE SEQUENCE</scope>
    <source>
        <strain evidence="2">NBL</strain>
    </source>
</reference>
<dbReference type="InterPro" id="IPR044730">
    <property type="entry name" value="RNase_H-like_dom_plant"/>
</dbReference>
<keyword evidence="3" id="KW-1185">Reference proteome</keyword>
<evidence type="ECO:0000313" key="2">
    <source>
        <dbReference type="EMBL" id="KAK3229743.1"/>
    </source>
</evidence>
<gene>
    <name evidence="2" type="ORF">Dsin_001624</name>
</gene>
<dbReference type="GO" id="GO:0004523">
    <property type="term" value="F:RNA-DNA hybrid ribonuclease activity"/>
    <property type="evidence" value="ECO:0007669"/>
    <property type="project" value="InterPro"/>
</dbReference>
<dbReference type="GO" id="GO:0003676">
    <property type="term" value="F:nucleic acid binding"/>
    <property type="evidence" value="ECO:0007669"/>
    <property type="project" value="InterPro"/>
</dbReference>
<dbReference type="AlphaFoldDB" id="A0AAE0B559"/>
<sequence>MWRASHNWLPTMGFLVEWRSANVSSFAVSSNRSVETSKWNPPTRRYYKINTDVGLCRDKQLVEVGIVIRNEKGLVRVSGAQRLKATVSPLVVEALAIFRGILLALERYMVPFVVESYALNVITPLKSGISPSCNVGIVISDILSHLEGVSF</sequence>
<dbReference type="PANTHER" id="PTHR47074">
    <property type="entry name" value="BNAC02G40300D PROTEIN"/>
    <property type="match status" value="1"/>
</dbReference>
<organism evidence="2 3">
    <name type="scientific">Dipteronia sinensis</name>
    <dbReference type="NCBI Taxonomy" id="43782"/>
    <lineage>
        <taxon>Eukaryota</taxon>
        <taxon>Viridiplantae</taxon>
        <taxon>Streptophyta</taxon>
        <taxon>Embryophyta</taxon>
        <taxon>Tracheophyta</taxon>
        <taxon>Spermatophyta</taxon>
        <taxon>Magnoliopsida</taxon>
        <taxon>eudicotyledons</taxon>
        <taxon>Gunneridae</taxon>
        <taxon>Pentapetalae</taxon>
        <taxon>rosids</taxon>
        <taxon>malvids</taxon>
        <taxon>Sapindales</taxon>
        <taxon>Sapindaceae</taxon>
        <taxon>Hippocastanoideae</taxon>
        <taxon>Acereae</taxon>
        <taxon>Dipteronia</taxon>
    </lineage>
</organism>
<evidence type="ECO:0000259" key="1">
    <source>
        <dbReference type="Pfam" id="PF13456"/>
    </source>
</evidence>
<name>A0AAE0B559_9ROSI</name>
<dbReference type="CDD" id="cd06222">
    <property type="entry name" value="RNase_H_like"/>
    <property type="match status" value="1"/>
</dbReference>
<dbReference type="InterPro" id="IPR052929">
    <property type="entry name" value="RNase_H-like_EbsB-rel"/>
</dbReference>
<protein>
    <recommendedName>
        <fullName evidence="1">RNase H type-1 domain-containing protein</fullName>
    </recommendedName>
</protein>
<dbReference type="Proteomes" id="UP001281410">
    <property type="component" value="Unassembled WGS sequence"/>
</dbReference>
<dbReference type="Pfam" id="PF13456">
    <property type="entry name" value="RVT_3"/>
    <property type="match status" value="1"/>
</dbReference>
<comment type="caution">
    <text evidence="2">The sequence shown here is derived from an EMBL/GenBank/DDBJ whole genome shotgun (WGS) entry which is preliminary data.</text>
</comment>
<dbReference type="PANTHER" id="PTHR47074:SF79">
    <property type="entry name" value="PUTATIVE-RELATED"/>
    <property type="match status" value="1"/>
</dbReference>
<feature type="domain" description="RNase H type-1" evidence="1">
    <location>
        <begin position="50"/>
        <end position="129"/>
    </location>
</feature>
<proteinExistence type="predicted"/>
<accession>A0AAE0B559</accession>
<dbReference type="InterPro" id="IPR002156">
    <property type="entry name" value="RNaseH_domain"/>
</dbReference>
<evidence type="ECO:0000313" key="3">
    <source>
        <dbReference type="Proteomes" id="UP001281410"/>
    </source>
</evidence>